<dbReference type="GO" id="GO:0016740">
    <property type="term" value="F:transferase activity"/>
    <property type="evidence" value="ECO:0007669"/>
    <property type="project" value="UniProtKB-KW"/>
</dbReference>
<comment type="caution">
    <text evidence="1">The sequence shown here is derived from an EMBL/GenBank/DDBJ whole genome shotgun (WGS) entry which is preliminary data.</text>
</comment>
<dbReference type="OrthoDB" id="9810452at2"/>
<dbReference type="Proteomes" id="UP000283077">
    <property type="component" value="Unassembled WGS sequence"/>
</dbReference>
<dbReference type="AlphaFoldDB" id="A0A437QIX7"/>
<accession>A0A437QIX7</accession>
<organism evidence="1 2">
    <name type="scientific">Rheinheimera riviphila</name>
    <dbReference type="NCBI Taxonomy" id="1834037"/>
    <lineage>
        <taxon>Bacteria</taxon>
        <taxon>Pseudomonadati</taxon>
        <taxon>Pseudomonadota</taxon>
        <taxon>Gammaproteobacteria</taxon>
        <taxon>Chromatiales</taxon>
        <taxon>Chromatiaceae</taxon>
        <taxon>Rheinheimera</taxon>
    </lineage>
</organism>
<dbReference type="EMBL" id="SACS01000018">
    <property type="protein sequence ID" value="RVU34404.1"/>
    <property type="molecule type" value="Genomic_DNA"/>
</dbReference>
<dbReference type="InterPro" id="IPR010235">
    <property type="entry name" value="HepT"/>
</dbReference>
<dbReference type="SUPFAM" id="SSF81593">
    <property type="entry name" value="Nucleotidyltransferase substrate binding subunit/domain"/>
    <property type="match status" value="1"/>
</dbReference>
<keyword evidence="2" id="KW-1185">Reference proteome</keyword>
<gene>
    <name evidence="1" type="ORF">EOE67_15250</name>
</gene>
<evidence type="ECO:0000313" key="1">
    <source>
        <dbReference type="EMBL" id="RVU34404.1"/>
    </source>
</evidence>
<name>A0A437QIX7_9GAMM</name>
<dbReference type="Gene3D" id="1.20.120.330">
    <property type="entry name" value="Nucleotidyltransferases domain 2"/>
    <property type="match status" value="1"/>
</dbReference>
<protein>
    <submittedName>
        <fullName evidence="1">Nucleotidyltransferase</fullName>
    </submittedName>
</protein>
<evidence type="ECO:0000313" key="2">
    <source>
        <dbReference type="Proteomes" id="UP000283077"/>
    </source>
</evidence>
<dbReference type="Pfam" id="PF08780">
    <property type="entry name" value="NTase_sub_bind"/>
    <property type="match status" value="1"/>
</dbReference>
<keyword evidence="1" id="KW-0808">Transferase</keyword>
<dbReference type="RefSeq" id="WP_127700201.1">
    <property type="nucleotide sequence ID" value="NZ_SACS01000018.1"/>
</dbReference>
<reference evidence="1 2" key="1">
    <citation type="submission" date="2019-01" db="EMBL/GenBank/DDBJ databases">
        <authorList>
            <person name="Chen W.-M."/>
        </authorList>
    </citation>
    <scope>NUCLEOTIDE SEQUENCE [LARGE SCALE GENOMIC DNA]</scope>
    <source>
        <strain evidence="1 2">KYPC3</strain>
    </source>
</reference>
<sequence length="138" mass="16152">MQTDIRWQQRFANFQQALRELTEAVDLANHRPLSKLEQQGLIQAFEYNYELAWNCMKDFYQFQGETDLQGSRDAIRLAFKRGLIKDGELWMDMIKSRALTSHTYNLETAQAIARLILQSYYPAFLQLAHDLGTHLDGH</sequence>
<proteinExistence type="predicted"/>
<dbReference type="NCBIfam" id="TIGR01987">
    <property type="entry name" value="HI0074"/>
    <property type="match status" value="1"/>
</dbReference>